<sequence>MPAELFHRNCNSFRSCVEVTTRINSDAELGFIAETNDPCRSLMGGHFRLLYPSPETNSNRFVQNAFFSKVNKTALIGNFELASQIL</sequence>
<accession>A0AAV4NQ02</accession>
<dbReference type="EMBL" id="BPLR01003585">
    <property type="protein sequence ID" value="GIX86385.1"/>
    <property type="molecule type" value="Genomic_DNA"/>
</dbReference>
<organism evidence="1 2">
    <name type="scientific">Caerostris extrusa</name>
    <name type="common">Bark spider</name>
    <name type="synonym">Caerostris bankana</name>
    <dbReference type="NCBI Taxonomy" id="172846"/>
    <lineage>
        <taxon>Eukaryota</taxon>
        <taxon>Metazoa</taxon>
        <taxon>Ecdysozoa</taxon>
        <taxon>Arthropoda</taxon>
        <taxon>Chelicerata</taxon>
        <taxon>Arachnida</taxon>
        <taxon>Araneae</taxon>
        <taxon>Araneomorphae</taxon>
        <taxon>Entelegynae</taxon>
        <taxon>Araneoidea</taxon>
        <taxon>Araneidae</taxon>
        <taxon>Caerostris</taxon>
    </lineage>
</organism>
<reference evidence="1 2" key="1">
    <citation type="submission" date="2021-06" db="EMBL/GenBank/DDBJ databases">
        <title>Caerostris extrusa draft genome.</title>
        <authorList>
            <person name="Kono N."/>
            <person name="Arakawa K."/>
        </authorList>
    </citation>
    <scope>NUCLEOTIDE SEQUENCE [LARGE SCALE GENOMIC DNA]</scope>
</reference>
<dbReference type="AlphaFoldDB" id="A0AAV4NQ02"/>
<comment type="caution">
    <text evidence="1">The sequence shown here is derived from an EMBL/GenBank/DDBJ whole genome shotgun (WGS) entry which is preliminary data.</text>
</comment>
<proteinExistence type="predicted"/>
<evidence type="ECO:0000313" key="2">
    <source>
        <dbReference type="Proteomes" id="UP001054945"/>
    </source>
</evidence>
<gene>
    <name evidence="1" type="ORF">CEXT_442991</name>
</gene>
<keyword evidence="2" id="KW-1185">Reference proteome</keyword>
<protein>
    <submittedName>
        <fullName evidence="1">Uncharacterized protein</fullName>
    </submittedName>
</protein>
<evidence type="ECO:0000313" key="1">
    <source>
        <dbReference type="EMBL" id="GIX86385.1"/>
    </source>
</evidence>
<dbReference type="Proteomes" id="UP001054945">
    <property type="component" value="Unassembled WGS sequence"/>
</dbReference>
<name>A0AAV4NQ02_CAEEX</name>